<dbReference type="Gene3D" id="2.130.10.10">
    <property type="entry name" value="YVTN repeat-like/Quinoprotein amine dehydrogenase"/>
    <property type="match status" value="2"/>
</dbReference>
<accession>A0A238XYD6</accession>
<dbReference type="PROSITE" id="PS51257">
    <property type="entry name" value="PROKAR_LIPOPROTEIN"/>
    <property type="match status" value="1"/>
</dbReference>
<dbReference type="RefSeq" id="WP_089385830.1">
    <property type="nucleotide sequence ID" value="NZ_FZNQ01000025.1"/>
</dbReference>
<feature type="compositionally biased region" description="Acidic residues" evidence="1">
    <location>
        <begin position="27"/>
        <end position="59"/>
    </location>
</feature>
<evidence type="ECO:0000313" key="3">
    <source>
        <dbReference type="Proteomes" id="UP000198397"/>
    </source>
</evidence>
<dbReference type="InterPro" id="IPR015943">
    <property type="entry name" value="WD40/YVTN_repeat-like_dom_sf"/>
</dbReference>
<proteinExistence type="predicted"/>
<sequence length="443" mass="47820">MKRTTRRRFIHTGGAVGAIGLAGCLGEEPDDEPEADDAEPPEETDDTDDTDDEPEEEPAEATYEIWAADQGTNTIYIYEPAGNPDAEFDLVDEIDTGAADGEVPHMVAYSSDYEYAAIACTAGARTLVYRTEDRELVANLETGPGSHFAGFTPDDGALIVDVIGESRIVRVDVDLDEEAFEIDEALDIDEDVDGLTEEEGAPICHSYDHQGRSIHTLGPGYGEAGLVIVDHDEFEIAQAFDGDELPTNCGTMPHPTEDKFYLTAGLPTPTDDDGEPIEGEEGVGDYYVLDTSGDEVEVIVESESTEGIDAHGFWFTSDAEELWVLNRETNDGVVVDPETDEVIEEIEAFGPDQADDPDESDAPDILWGSPDGEFMFVTLRGQNPVSGDPHAATGVTSGFGVLDVETRDIVEVVEPDPDDEDSDFHGIGVRPLAEFDAATSPPY</sequence>
<name>A0A238XYD6_HALVU</name>
<dbReference type="InterPro" id="IPR006311">
    <property type="entry name" value="TAT_signal"/>
</dbReference>
<dbReference type="SUPFAM" id="SSF51004">
    <property type="entry name" value="C-terminal (heme d1) domain of cytochrome cd1-nitrite reductase"/>
    <property type="match status" value="1"/>
</dbReference>
<reference evidence="2 3" key="1">
    <citation type="submission" date="2017-06" db="EMBL/GenBank/DDBJ databases">
        <authorList>
            <person name="Kim H.J."/>
            <person name="Triplett B.A."/>
        </authorList>
    </citation>
    <scope>NUCLEOTIDE SEQUENCE [LARGE SCALE GENOMIC DNA]</scope>
    <source>
        <strain evidence="2 3">DSM 8800</strain>
    </source>
</reference>
<gene>
    <name evidence="2" type="ORF">SAMN06264855_12522</name>
</gene>
<evidence type="ECO:0000256" key="1">
    <source>
        <dbReference type="SAM" id="MobiDB-lite"/>
    </source>
</evidence>
<evidence type="ECO:0008006" key="4">
    <source>
        <dbReference type="Google" id="ProtNLM"/>
    </source>
</evidence>
<dbReference type="AlphaFoldDB" id="A0A238XYD6"/>
<evidence type="ECO:0000313" key="2">
    <source>
        <dbReference type="EMBL" id="SNR63720.1"/>
    </source>
</evidence>
<protein>
    <recommendedName>
        <fullName evidence="4">DNA-binding beta-propeller fold protein YncE</fullName>
    </recommendedName>
</protein>
<dbReference type="InterPro" id="IPR011048">
    <property type="entry name" value="Haem_d1_sf"/>
</dbReference>
<dbReference type="PROSITE" id="PS51318">
    <property type="entry name" value="TAT"/>
    <property type="match status" value="1"/>
</dbReference>
<dbReference type="Proteomes" id="UP000198397">
    <property type="component" value="Unassembled WGS sequence"/>
</dbReference>
<organism evidence="2 3">
    <name type="scientific">Halorubrum vacuolatum</name>
    <name type="common">Natronobacterium vacuolatum</name>
    <dbReference type="NCBI Taxonomy" id="63740"/>
    <lineage>
        <taxon>Archaea</taxon>
        <taxon>Methanobacteriati</taxon>
        <taxon>Methanobacteriota</taxon>
        <taxon>Stenosarchaea group</taxon>
        <taxon>Halobacteria</taxon>
        <taxon>Halobacteriales</taxon>
        <taxon>Haloferacaceae</taxon>
        <taxon>Halorubrum</taxon>
    </lineage>
</organism>
<keyword evidence="3" id="KW-1185">Reference proteome</keyword>
<feature type="region of interest" description="Disordered" evidence="1">
    <location>
        <begin position="20"/>
        <end position="61"/>
    </location>
</feature>
<dbReference type="EMBL" id="FZNQ01000025">
    <property type="protein sequence ID" value="SNR63720.1"/>
    <property type="molecule type" value="Genomic_DNA"/>
</dbReference>
<dbReference type="OrthoDB" id="204180at2157"/>